<dbReference type="RefSeq" id="XP_022461983.1">
    <property type="nucleotide sequence ID" value="XM_022604773.1"/>
</dbReference>
<accession>W6MTG2</accession>
<protein>
    <recommendedName>
        <fullName evidence="4">Replication termination factor 2</fullName>
    </recommendedName>
</protein>
<dbReference type="AlphaFoldDB" id="W6MTG2"/>
<sequence length="170" mass="19240">MGNDGGTLPSRSEILGKPRKREKKPTNYWRFDRLTKKRLMPPIVADSRGNMFNKETVLEMLLNGERMTHLRGIKDVTQLNFQINPKTGNLQCPITLKDQNVENPDPFVFLPCGDVMSKKIVDELLLSKGKGDTELKCPVCDKPTRDTGVIQINSDTGKLKVKKRKTTESK</sequence>
<keyword evidence="3" id="KW-1185">Reference proteome</keyword>
<feature type="region of interest" description="Disordered" evidence="1">
    <location>
        <begin position="1"/>
        <end position="26"/>
    </location>
</feature>
<dbReference type="Pfam" id="PF04641">
    <property type="entry name" value="Rtf2"/>
    <property type="match status" value="1"/>
</dbReference>
<dbReference type="PANTHER" id="PTHR12775">
    <property type="entry name" value="PROTEIN C20ORF43 HOMOLOG"/>
    <property type="match status" value="1"/>
</dbReference>
<dbReference type="SUPFAM" id="SSF57850">
    <property type="entry name" value="RING/U-box"/>
    <property type="match status" value="1"/>
</dbReference>
<proteinExistence type="predicted"/>
<reference evidence="2" key="2">
    <citation type="submission" date="2014-02" db="EMBL/GenBank/DDBJ databases">
        <title>Complete DNA sequence of /Kuraishia capsulata/ illustrates novel genomic features among budding yeasts (/Saccharomycotina/).</title>
        <authorList>
            <person name="Morales L."/>
            <person name="Noel B."/>
            <person name="Porcel B."/>
            <person name="Marcet-Houben M."/>
            <person name="Hullo M-F."/>
            <person name="Sacerdot C."/>
            <person name="Tekaia F."/>
            <person name="Leh-Louis V."/>
            <person name="Despons L."/>
            <person name="Khanna V."/>
            <person name="Aury J-M."/>
            <person name="Barbe V."/>
            <person name="Couloux A."/>
            <person name="Labadie K."/>
            <person name="Pelletier E."/>
            <person name="Souciet J-L."/>
            <person name="Boekhout T."/>
            <person name="Gabaldon T."/>
            <person name="Wincker P."/>
            <person name="Dujon B."/>
        </authorList>
    </citation>
    <scope>NUCLEOTIDE SEQUENCE</scope>
    <source>
        <strain evidence="2">CBS 1993</strain>
    </source>
</reference>
<dbReference type="EMBL" id="HG793131">
    <property type="protein sequence ID" value="CDK30004.1"/>
    <property type="molecule type" value="Genomic_DNA"/>
</dbReference>
<dbReference type="InterPro" id="IPR006735">
    <property type="entry name" value="Rtf2"/>
</dbReference>
<dbReference type="InterPro" id="IPR013083">
    <property type="entry name" value="Znf_RING/FYVE/PHD"/>
</dbReference>
<reference evidence="2" key="1">
    <citation type="submission" date="2013-12" db="EMBL/GenBank/DDBJ databases">
        <authorList>
            <person name="Genoscope - CEA"/>
        </authorList>
    </citation>
    <scope>NUCLEOTIDE SEQUENCE</scope>
    <source>
        <strain evidence="2">CBS 1993</strain>
    </source>
</reference>
<dbReference type="GO" id="GO:0005634">
    <property type="term" value="C:nucleus"/>
    <property type="evidence" value="ECO:0007669"/>
    <property type="project" value="TreeGrafter"/>
</dbReference>
<dbReference type="STRING" id="1382522.W6MTG2"/>
<dbReference type="OrthoDB" id="247013at2759"/>
<dbReference type="PANTHER" id="PTHR12775:SF0">
    <property type="entry name" value="REPLICATION TERMINATION FACTOR 2"/>
    <property type="match status" value="1"/>
</dbReference>
<evidence type="ECO:0008006" key="4">
    <source>
        <dbReference type="Google" id="ProtNLM"/>
    </source>
</evidence>
<dbReference type="Proteomes" id="UP000019384">
    <property type="component" value="Unassembled WGS sequence"/>
</dbReference>
<evidence type="ECO:0000313" key="3">
    <source>
        <dbReference type="Proteomes" id="UP000019384"/>
    </source>
</evidence>
<dbReference type="Gene3D" id="3.30.40.10">
    <property type="entry name" value="Zinc/RING finger domain, C3HC4 (zinc finger)"/>
    <property type="match status" value="1"/>
</dbReference>
<organism evidence="2 3">
    <name type="scientific">Kuraishia capsulata CBS 1993</name>
    <dbReference type="NCBI Taxonomy" id="1382522"/>
    <lineage>
        <taxon>Eukaryota</taxon>
        <taxon>Fungi</taxon>
        <taxon>Dikarya</taxon>
        <taxon>Ascomycota</taxon>
        <taxon>Saccharomycotina</taxon>
        <taxon>Pichiomycetes</taxon>
        <taxon>Pichiales</taxon>
        <taxon>Pichiaceae</taxon>
        <taxon>Kuraishia</taxon>
    </lineage>
</organism>
<evidence type="ECO:0000256" key="1">
    <source>
        <dbReference type="SAM" id="MobiDB-lite"/>
    </source>
</evidence>
<gene>
    <name evidence="2" type="ORF">KUCA_T00005999001</name>
</gene>
<dbReference type="HOGENOM" id="CLU_048955_2_2_1"/>
<dbReference type="GeneID" id="34523371"/>
<dbReference type="GO" id="GO:0006274">
    <property type="term" value="P:DNA replication termination"/>
    <property type="evidence" value="ECO:0007669"/>
    <property type="project" value="TreeGrafter"/>
</dbReference>
<evidence type="ECO:0000313" key="2">
    <source>
        <dbReference type="EMBL" id="CDK30004.1"/>
    </source>
</evidence>
<name>W6MTG2_9ASCO</name>